<accession>A0A1E3HEY2</accession>
<reference evidence="9 10" key="1">
    <citation type="submission" date="2016-06" db="EMBL/GenBank/DDBJ databases">
        <title>Evolution of pathogenesis and genome organization in the Tremellales.</title>
        <authorList>
            <person name="Cuomo C."/>
            <person name="Litvintseva A."/>
            <person name="Heitman J."/>
            <person name="Chen Y."/>
            <person name="Sun S."/>
            <person name="Springer D."/>
            <person name="Dromer F."/>
            <person name="Young S."/>
            <person name="Zeng Q."/>
            <person name="Chapman S."/>
            <person name="Gujja S."/>
            <person name="Saif S."/>
            <person name="Birren B."/>
        </authorList>
    </citation>
    <scope>NUCLEOTIDE SEQUENCE [LARGE SCALE GENOMIC DNA]</scope>
    <source>
        <strain evidence="9 10">CBS 6039</strain>
    </source>
</reference>
<name>A0A1E3HEY2_9TREE</name>
<evidence type="ECO:0000256" key="2">
    <source>
        <dbReference type="ARBA" id="ARBA00023034"/>
    </source>
</evidence>
<dbReference type="InterPro" id="IPR058563">
    <property type="entry name" value="Trs120_TRAPPC9_N"/>
</dbReference>
<feature type="domain" description="Trs120/TRAPPC9 N-terminal" evidence="4">
    <location>
        <begin position="414"/>
        <end position="473"/>
    </location>
</feature>
<dbReference type="RefSeq" id="XP_018990107.1">
    <property type="nucleotide sequence ID" value="XM_019141300.1"/>
</dbReference>
<dbReference type="InterPro" id="IPR058564">
    <property type="entry name" value="TPR_TRAPPC9_Trs120"/>
</dbReference>
<keyword evidence="2" id="KW-0333">Golgi apparatus</keyword>
<comment type="caution">
    <text evidence="9">The sequence shown here is derived from an EMBL/GenBank/DDBJ whole genome shotgun (WGS) entry which is preliminary data.</text>
</comment>
<feature type="domain" description="Trs120/TRAPPC9 third Ig-like" evidence="7">
    <location>
        <begin position="1242"/>
        <end position="1384"/>
    </location>
</feature>
<evidence type="ECO:0000259" key="6">
    <source>
        <dbReference type="Pfam" id="PF26254"/>
    </source>
</evidence>
<dbReference type="Pfam" id="PF26254">
    <property type="entry name" value="Ig_TRAPPC9-Trs120_1st"/>
    <property type="match status" value="1"/>
</dbReference>
<feature type="domain" description="Trs120/TRAPPC9 fourth Ig-like" evidence="8">
    <location>
        <begin position="1397"/>
        <end position="1528"/>
    </location>
</feature>
<evidence type="ECO:0000259" key="5">
    <source>
        <dbReference type="Pfam" id="PF26251"/>
    </source>
</evidence>
<dbReference type="InterPro" id="IPR058565">
    <property type="entry name" value="Ig_TRAPPC9_Trs120_1st"/>
</dbReference>
<feature type="compositionally biased region" description="Polar residues" evidence="3">
    <location>
        <begin position="157"/>
        <end position="168"/>
    </location>
</feature>
<feature type="region of interest" description="Disordered" evidence="3">
    <location>
        <begin position="208"/>
        <end position="236"/>
    </location>
</feature>
<comment type="subcellular location">
    <subcellularLocation>
        <location evidence="1">Golgi apparatus</location>
    </subcellularLocation>
</comment>
<feature type="compositionally biased region" description="Low complexity" evidence="3">
    <location>
        <begin position="361"/>
        <end position="374"/>
    </location>
</feature>
<feature type="region of interest" description="Disordered" evidence="3">
    <location>
        <begin position="1007"/>
        <end position="1026"/>
    </location>
</feature>
<dbReference type="STRING" id="1295533.A0A1E3HEY2"/>
<dbReference type="PANTHER" id="PTHR21512:SF5">
    <property type="entry name" value="TRAFFICKING PROTEIN PARTICLE COMPLEX SUBUNIT 9"/>
    <property type="match status" value="1"/>
</dbReference>
<dbReference type="Proteomes" id="UP000094065">
    <property type="component" value="Unassembled WGS sequence"/>
</dbReference>
<gene>
    <name evidence="9" type="ORF">L202_06743</name>
</gene>
<feature type="compositionally biased region" description="Low complexity" evidence="3">
    <location>
        <begin position="213"/>
        <end position="227"/>
    </location>
</feature>
<dbReference type="InterPro" id="IPR058567">
    <property type="entry name" value="Ig_TRAPPC9_Trs120_3rd"/>
</dbReference>
<evidence type="ECO:0000259" key="8">
    <source>
        <dbReference type="Pfam" id="PF26283"/>
    </source>
</evidence>
<feature type="domain" description="Trs120/TRAPPC9 TPR region" evidence="5">
    <location>
        <begin position="550"/>
        <end position="850"/>
    </location>
</feature>
<feature type="compositionally biased region" description="Low complexity" evidence="3">
    <location>
        <begin position="382"/>
        <end position="404"/>
    </location>
</feature>
<feature type="domain" description="Trs120/TRAPPC9 first Ig-like" evidence="6">
    <location>
        <begin position="867"/>
        <end position="1058"/>
    </location>
</feature>
<proteinExistence type="predicted"/>
<evidence type="ECO:0000313" key="10">
    <source>
        <dbReference type="Proteomes" id="UP000094065"/>
    </source>
</evidence>
<dbReference type="Pfam" id="PF26251">
    <property type="entry name" value="TPR_TRAPPC9-Trs120"/>
    <property type="match status" value="1"/>
</dbReference>
<keyword evidence="10" id="KW-1185">Reference proteome</keyword>
<dbReference type="Pfam" id="PF26282">
    <property type="entry name" value="Ig_TRAPPC9-Trs120_3rd"/>
    <property type="match status" value="1"/>
</dbReference>
<evidence type="ECO:0000259" key="7">
    <source>
        <dbReference type="Pfam" id="PF26282"/>
    </source>
</evidence>
<protein>
    <submittedName>
        <fullName evidence="9">Uncharacterized protein</fullName>
    </submittedName>
</protein>
<dbReference type="EMBL" id="AWGJ01000011">
    <property type="protein sequence ID" value="ODN74326.1"/>
    <property type="molecule type" value="Genomic_DNA"/>
</dbReference>
<dbReference type="Pfam" id="PF08626">
    <property type="entry name" value="TRAPPC9-Trs120"/>
    <property type="match status" value="1"/>
</dbReference>
<dbReference type="GeneID" id="30158052"/>
<organism evidence="9 10">
    <name type="scientific">Cryptococcus amylolentus CBS 6039</name>
    <dbReference type="NCBI Taxonomy" id="1295533"/>
    <lineage>
        <taxon>Eukaryota</taxon>
        <taxon>Fungi</taxon>
        <taxon>Dikarya</taxon>
        <taxon>Basidiomycota</taxon>
        <taxon>Agaricomycotina</taxon>
        <taxon>Tremellomycetes</taxon>
        <taxon>Tremellales</taxon>
        <taxon>Cryptococcaceae</taxon>
        <taxon>Cryptococcus</taxon>
    </lineage>
</organism>
<dbReference type="Pfam" id="PF26283">
    <property type="entry name" value="Ig_TRAPPC9-Trs120_4th"/>
    <property type="match status" value="1"/>
</dbReference>
<dbReference type="OrthoDB" id="27962at2759"/>
<evidence type="ECO:0000256" key="1">
    <source>
        <dbReference type="ARBA" id="ARBA00004555"/>
    </source>
</evidence>
<feature type="compositionally biased region" description="Polar residues" evidence="3">
    <location>
        <begin position="346"/>
        <end position="360"/>
    </location>
</feature>
<feature type="region of interest" description="Disordered" evidence="3">
    <location>
        <begin position="299"/>
        <end position="405"/>
    </location>
</feature>
<dbReference type="Pfam" id="PF26280">
    <property type="entry name" value="Ig_TRAPPC9-Trs120_2nd"/>
    <property type="match status" value="1"/>
</dbReference>
<feature type="region of interest" description="Disordered" evidence="3">
    <location>
        <begin position="147"/>
        <end position="168"/>
    </location>
</feature>
<dbReference type="GO" id="GO:0005802">
    <property type="term" value="C:trans-Golgi network"/>
    <property type="evidence" value="ECO:0007669"/>
    <property type="project" value="TreeGrafter"/>
</dbReference>
<dbReference type="InterPro" id="IPR013935">
    <property type="entry name" value="Trs120_TRAPPC9"/>
</dbReference>
<evidence type="ECO:0000256" key="3">
    <source>
        <dbReference type="SAM" id="MobiDB-lite"/>
    </source>
</evidence>
<dbReference type="InterPro" id="IPR058568">
    <property type="entry name" value="Ig_TRAPPC9_Trs120_4th"/>
</dbReference>
<dbReference type="PANTHER" id="PTHR21512">
    <property type="entry name" value="TRAFFICKING PROTEIN PARTICLE COMPLEX SUBUNIT 9"/>
    <property type="match status" value="1"/>
</dbReference>
<sequence length="1537" mass="165421">MTSPAPLSTLTDPFSLARLQILVIPVHRPNAPISTSLFDAYLSIIQKHQTLRGDELARPLVSARSRVNSPAVGGQFGGDSNPRMRFFPQLSGGSISVSRAAISHQVHLGYTRSPPAKHTYPLSLLRMAGFPLIVLGVSVDAEEEEGYSLGDGDIGHSTPTAPTFQERTIPSFPPVTPEQAFEDTLASLLPSTSPFPIVKRLLVVPDQIPKTPSSPRKQASPSKSSSGGTTGKDHGEVKYAPLEGVENWMTRLLGEVVGDLLGELGVIATALETPAGLKTLSSTLLPNLTASNPLTGLNGFSGPGDYPSRSSTSTPTLVPPKSSMDGAPGGLGISLTRAVTPGGRPTSIQAPSLPPIQTNLAPAAPQPVSASSNPFRRSSAVPSPFSRTSSAASSGSLPSSTPTPINGASVLKYTSADLTGIAGGRLLKLLGDFYLLSGMYGDAIQCYDDGAERCRAVGDVLWEGFTREGRAVAGIGEAWEGRDGSNLTQPFPTSPIPVEIQSHFMSALACIARAPIPYPPTIASPSPQAVSGSFSIPSSIPTDPSDVGTGEGLLSLLYAGLALKISHFVLLIWASGGWGSIALSYLVTHTLPRSFPPPLTQQPTITSTSRRKHARDLLLLSSQSQISRQSIFAHAETALGPYHKAMTMLERLAVNEEAVWLARWLGLERKEAGVTREVVNLLAGVVVENRQETNSRTLAPSPRTSMVSGAQESASLGLGLGMPVKSQAVAVRRKESTEGNAGIVALFERAAGIMGINLLPSFPSSALPHRSILGIQDTDDEEHIKRRFGWPELQVEMIKEGIAVMESLPSHPAIVKLCLTALNDLSESLNSQSQAILAKMYPAALAVVRRRGLETGVVPWWVPGKIVMSLEIAGLSHDKTPMQHSRDEIQVESGKKDPFFYNPRTRASNGGKVTLIANEAVDVFVTLRNPFAFNLDINEISIITSGVPFNTSSIPISIPALSVHTIRLSGIAPSAGLLRIQGVFVRLTDGSSTQVFLPVIDDKDKERRQKRHSRLKRESQKVKRTGMGARLSIGNRASLKEKEGEGQEKYLECTVVEELPLAWVKSTSLIHGMMMLYDGERSEIQIVLENSSSVPIDFVKLSMDDSTAREAQEIIAEGELTPEQAYELDWDQQKRPVFVWSDTQAPGEVFIPARGRATLTVKCLGKVGCSDGLINIDYGYVNTRDKTVSPNNDADSAPVSNSFYTRRISFPVMFTIYHAIDCHSLDLTYLGGSQISSQASKDASLYEVVSAENDSDHCLLGLSFSNVYGVPFEVTLARKGDKPEAKCTRLIPPGAIERLILPLPRKLLNQEALSQPIPSLSNRQYIVEKEKKTSGRVATERERFWYREALLGMLEATWIEPGSLRHGSLSLRHHSLSPSLLQILRSDTVDVRVRVRGRDTTDKLLAMDFVELEVEVVNGTGSPFHPYVHLEPLPSSPLDYSWTSPASANRAPPPGQLSHPHKNVLFDGLSSSTLPKLENGANGTFVVGATFLAGGSYALRAAVEKIDLGKVEEEGVGGGFESGKKIWLSPLLHLNVV</sequence>
<evidence type="ECO:0000259" key="4">
    <source>
        <dbReference type="Pfam" id="PF08626"/>
    </source>
</evidence>
<evidence type="ECO:0000313" key="9">
    <source>
        <dbReference type="EMBL" id="ODN74326.1"/>
    </source>
</evidence>